<name>A0A7I8VKJ5_9ANNE</name>
<proteinExistence type="predicted"/>
<comment type="caution">
    <text evidence="2">The sequence shown here is derived from an EMBL/GenBank/DDBJ whole genome shotgun (WGS) entry which is preliminary data.</text>
</comment>
<gene>
    <name evidence="2" type="ORF">DGYR_LOCUS4870</name>
</gene>
<evidence type="ECO:0000313" key="3">
    <source>
        <dbReference type="Proteomes" id="UP000549394"/>
    </source>
</evidence>
<dbReference type="Proteomes" id="UP000549394">
    <property type="component" value="Unassembled WGS sequence"/>
</dbReference>
<evidence type="ECO:0000313" key="2">
    <source>
        <dbReference type="EMBL" id="CAD5116228.1"/>
    </source>
</evidence>
<evidence type="ECO:0000256" key="1">
    <source>
        <dbReference type="SAM" id="SignalP"/>
    </source>
</evidence>
<feature type="signal peptide" evidence="1">
    <location>
        <begin position="1"/>
        <end position="23"/>
    </location>
</feature>
<dbReference type="EMBL" id="CAJFCJ010000006">
    <property type="protein sequence ID" value="CAD5116228.1"/>
    <property type="molecule type" value="Genomic_DNA"/>
</dbReference>
<reference evidence="2 3" key="1">
    <citation type="submission" date="2020-08" db="EMBL/GenBank/DDBJ databases">
        <authorList>
            <person name="Hejnol A."/>
        </authorList>
    </citation>
    <scope>NUCLEOTIDE SEQUENCE [LARGE SCALE GENOMIC DNA]</scope>
</reference>
<feature type="chain" id="PRO_5029781895" evidence="1">
    <location>
        <begin position="24"/>
        <end position="84"/>
    </location>
</feature>
<keyword evidence="3" id="KW-1185">Reference proteome</keyword>
<sequence length="84" mass="9440">MMKKYIFFLICIVMSERMVGLEGVPISSQDEQLEAKEIDESEMREMANNGYFINDTNFGNHGSAVKDVADNPLGLPVVPTRIED</sequence>
<protein>
    <submittedName>
        <fullName evidence="2">DgyrCDS5140</fullName>
    </submittedName>
</protein>
<keyword evidence="1" id="KW-0732">Signal</keyword>
<dbReference type="AlphaFoldDB" id="A0A7I8VKJ5"/>
<accession>A0A7I8VKJ5</accession>
<organism evidence="2 3">
    <name type="scientific">Dimorphilus gyrociliatus</name>
    <dbReference type="NCBI Taxonomy" id="2664684"/>
    <lineage>
        <taxon>Eukaryota</taxon>
        <taxon>Metazoa</taxon>
        <taxon>Spiralia</taxon>
        <taxon>Lophotrochozoa</taxon>
        <taxon>Annelida</taxon>
        <taxon>Polychaeta</taxon>
        <taxon>Polychaeta incertae sedis</taxon>
        <taxon>Dinophilidae</taxon>
        <taxon>Dimorphilus</taxon>
    </lineage>
</organism>